<accession>A0ABX5B8H6</accession>
<dbReference type="Proteomes" id="UP000238924">
    <property type="component" value="Unassembled WGS sequence"/>
</dbReference>
<reference evidence="1 2" key="1">
    <citation type="submission" date="2014-04" db="EMBL/GenBank/DDBJ databases">
        <title>Whole genome sequence of 'Brachyspira hampsonii' D13-03603F2.</title>
        <authorList>
            <person name="Patterson A.H."/>
            <person name="Chaban B."/>
            <person name="Fernando C."/>
            <person name="Harding J.C."/>
            <person name="Hill J.E."/>
        </authorList>
    </citation>
    <scope>NUCLEOTIDE SEQUENCE [LARGE SCALE GENOMIC DNA]</scope>
    <source>
        <strain evidence="1 2">D13-03603F2</strain>
    </source>
</reference>
<name>A0ABX5B8H6_9SPIR</name>
<sequence>MANRPNPLQPVIVNVKVLGVNVPADYTRVFGVVSYGDTNLQANTLKTISKSEIADLGLKEGSYTESFLNSFFTNNAMGQINVLETRTVPNIKQYAAGDYYVSGSQAYKCLQADTATSETNLAPSKLSEGAYWEETSDPKNYEIDSLYVNAQGETYKCIQADTALSAADLTPTNLSSTEYWTNITSEIVSEAVQVLSDFAASGELRVYEWACPTAFYTNTDFIALVKSYSGVTAGQYFSIELPEGTDPSTDETFALYLTSKSFAPVYPSSVEGESANGAIVGVKSGNLYNLSVSNPLSLLQWKTIYGITPQDRLSNSLVNALNENGCSWIGSLNNNTVILGGMVADGKDWEYYFALDTFIFRLIVDVASMMIQASNNPLQAIKFNQNGINIVKNKLVAISNTMTTFGVLDNFGSDYDTNTKAILNSGEWAAVDFATYKANQYQDWKDGIYNGASCYATIGNFILQVVPNITVE</sequence>
<dbReference type="RefSeq" id="WP_104617956.1">
    <property type="nucleotide sequence ID" value="NZ_JJMJ01000031.1"/>
</dbReference>
<dbReference type="Gene3D" id="2.10.10.90">
    <property type="match status" value="1"/>
</dbReference>
<proteinExistence type="predicted"/>
<evidence type="ECO:0000313" key="1">
    <source>
        <dbReference type="EMBL" id="PPS22917.1"/>
    </source>
</evidence>
<dbReference type="EMBL" id="JJMJ01000031">
    <property type="protein sequence ID" value="PPS22917.1"/>
    <property type="molecule type" value="Genomic_DNA"/>
</dbReference>
<evidence type="ECO:0000313" key="2">
    <source>
        <dbReference type="Proteomes" id="UP000238924"/>
    </source>
</evidence>
<organism evidence="1 2">
    <name type="scientific">Brachyspira murdochii</name>
    <dbReference type="NCBI Taxonomy" id="84378"/>
    <lineage>
        <taxon>Bacteria</taxon>
        <taxon>Pseudomonadati</taxon>
        <taxon>Spirochaetota</taxon>
        <taxon>Spirochaetia</taxon>
        <taxon>Brachyspirales</taxon>
        <taxon>Brachyspiraceae</taxon>
        <taxon>Brachyspira</taxon>
    </lineage>
</organism>
<comment type="caution">
    <text evidence="1">The sequence shown here is derived from an EMBL/GenBank/DDBJ whole genome shotgun (WGS) entry which is preliminary data.</text>
</comment>
<gene>
    <name evidence="1" type="ORF">DJ52_02080</name>
</gene>
<keyword evidence="2" id="KW-1185">Reference proteome</keyword>
<protein>
    <submittedName>
        <fullName evidence="1">Uncharacterized protein</fullName>
    </submittedName>
</protein>